<comment type="caution">
    <text evidence="2">The sequence shown here is derived from an EMBL/GenBank/DDBJ whole genome shotgun (WGS) entry which is preliminary data.</text>
</comment>
<feature type="compositionally biased region" description="Basic and acidic residues" evidence="1">
    <location>
        <begin position="266"/>
        <end position="283"/>
    </location>
</feature>
<feature type="compositionally biased region" description="Low complexity" evidence="1">
    <location>
        <begin position="139"/>
        <end position="157"/>
    </location>
</feature>
<feature type="region of interest" description="Disordered" evidence="1">
    <location>
        <begin position="320"/>
        <end position="347"/>
    </location>
</feature>
<protein>
    <submittedName>
        <fullName evidence="2">Uncharacterized protein</fullName>
    </submittedName>
</protein>
<evidence type="ECO:0000313" key="2">
    <source>
        <dbReference type="EMBL" id="KAF9786068.1"/>
    </source>
</evidence>
<evidence type="ECO:0000313" key="3">
    <source>
        <dbReference type="Proteomes" id="UP000736335"/>
    </source>
</evidence>
<reference evidence="2" key="1">
    <citation type="journal article" date="2020" name="Nat. Commun.">
        <title>Large-scale genome sequencing of mycorrhizal fungi provides insights into the early evolution of symbiotic traits.</title>
        <authorList>
            <person name="Miyauchi S."/>
            <person name="Kiss E."/>
            <person name="Kuo A."/>
            <person name="Drula E."/>
            <person name="Kohler A."/>
            <person name="Sanchez-Garcia M."/>
            <person name="Morin E."/>
            <person name="Andreopoulos B."/>
            <person name="Barry K.W."/>
            <person name="Bonito G."/>
            <person name="Buee M."/>
            <person name="Carver A."/>
            <person name="Chen C."/>
            <person name="Cichocki N."/>
            <person name="Clum A."/>
            <person name="Culley D."/>
            <person name="Crous P.W."/>
            <person name="Fauchery L."/>
            <person name="Girlanda M."/>
            <person name="Hayes R.D."/>
            <person name="Keri Z."/>
            <person name="LaButti K."/>
            <person name="Lipzen A."/>
            <person name="Lombard V."/>
            <person name="Magnuson J."/>
            <person name="Maillard F."/>
            <person name="Murat C."/>
            <person name="Nolan M."/>
            <person name="Ohm R.A."/>
            <person name="Pangilinan J."/>
            <person name="Pereira M.F."/>
            <person name="Perotto S."/>
            <person name="Peter M."/>
            <person name="Pfister S."/>
            <person name="Riley R."/>
            <person name="Sitrit Y."/>
            <person name="Stielow J.B."/>
            <person name="Szollosi G."/>
            <person name="Zifcakova L."/>
            <person name="Stursova M."/>
            <person name="Spatafora J.W."/>
            <person name="Tedersoo L."/>
            <person name="Vaario L.M."/>
            <person name="Yamada A."/>
            <person name="Yan M."/>
            <person name="Wang P."/>
            <person name="Xu J."/>
            <person name="Bruns T."/>
            <person name="Baldrian P."/>
            <person name="Vilgalys R."/>
            <person name="Dunand C."/>
            <person name="Henrissat B."/>
            <person name="Grigoriev I.V."/>
            <person name="Hibbett D."/>
            <person name="Nagy L.G."/>
            <person name="Martin F.M."/>
        </authorList>
    </citation>
    <scope>NUCLEOTIDE SEQUENCE</scope>
    <source>
        <strain evidence="2">UH-Tt-Lm1</strain>
    </source>
</reference>
<feature type="region of interest" description="Disordered" evidence="1">
    <location>
        <begin position="228"/>
        <end position="286"/>
    </location>
</feature>
<sequence length="347" mass="37704">MSDSASASTLVDDDVPDMTTCDDNDSLAFPCAPTDPEQDLYPTPFEDTSTICSVDAFIGPRSRTDRLLPLTSDVLSPLSSPFPLSPSNHSQSFWDFPFPSLRTRKRSVSVSSIQSQGSCSSQPLFGFVSERKLSRLRRPPLLSSTSSTSSTSTTDSLQTKVGVAVDVKILVPAETNTAVPLIKTRSSLKSKNSPGKKKQCCVKFVETPIFYEEAHEYDACGVDEDLIKSIPSSKPKPTPSTDTQKGTTHMGLTKLKSLVKGSLKRRSGERDRREPPDLGRDRQATPAFRLEVDVELVDDSARPRISGPYPMSVAARRRRAALSEGKGTGSSGGNGFRSFWGRLSHPA</sequence>
<dbReference type="EMBL" id="WIUZ02000006">
    <property type="protein sequence ID" value="KAF9786068.1"/>
    <property type="molecule type" value="Genomic_DNA"/>
</dbReference>
<reference evidence="2" key="2">
    <citation type="submission" date="2020-11" db="EMBL/GenBank/DDBJ databases">
        <authorList>
            <consortium name="DOE Joint Genome Institute"/>
            <person name="Kuo A."/>
            <person name="Miyauchi S."/>
            <person name="Kiss E."/>
            <person name="Drula E."/>
            <person name="Kohler A."/>
            <person name="Sanchez-Garcia M."/>
            <person name="Andreopoulos B."/>
            <person name="Barry K.W."/>
            <person name="Bonito G."/>
            <person name="Buee M."/>
            <person name="Carver A."/>
            <person name="Chen C."/>
            <person name="Cichocki N."/>
            <person name="Clum A."/>
            <person name="Culley D."/>
            <person name="Crous P.W."/>
            <person name="Fauchery L."/>
            <person name="Girlanda M."/>
            <person name="Hayes R."/>
            <person name="Keri Z."/>
            <person name="Labutti K."/>
            <person name="Lipzen A."/>
            <person name="Lombard V."/>
            <person name="Magnuson J."/>
            <person name="Maillard F."/>
            <person name="Morin E."/>
            <person name="Murat C."/>
            <person name="Nolan M."/>
            <person name="Ohm R."/>
            <person name="Pangilinan J."/>
            <person name="Pereira M."/>
            <person name="Perotto S."/>
            <person name="Peter M."/>
            <person name="Riley R."/>
            <person name="Sitrit Y."/>
            <person name="Stielow B."/>
            <person name="Szollosi G."/>
            <person name="Zifcakova L."/>
            <person name="Stursova M."/>
            <person name="Spatafora J.W."/>
            <person name="Tedersoo L."/>
            <person name="Vaario L.-M."/>
            <person name="Yamada A."/>
            <person name="Yan M."/>
            <person name="Wang P."/>
            <person name="Xu J."/>
            <person name="Bruns T."/>
            <person name="Baldrian P."/>
            <person name="Vilgalys R."/>
            <person name="Henrissat B."/>
            <person name="Grigoriev I.V."/>
            <person name="Hibbett D."/>
            <person name="Nagy L.G."/>
            <person name="Martin F.M."/>
        </authorList>
    </citation>
    <scope>NUCLEOTIDE SEQUENCE</scope>
    <source>
        <strain evidence="2">UH-Tt-Lm1</strain>
    </source>
</reference>
<organism evidence="2 3">
    <name type="scientific">Thelephora terrestris</name>
    <dbReference type="NCBI Taxonomy" id="56493"/>
    <lineage>
        <taxon>Eukaryota</taxon>
        <taxon>Fungi</taxon>
        <taxon>Dikarya</taxon>
        <taxon>Basidiomycota</taxon>
        <taxon>Agaricomycotina</taxon>
        <taxon>Agaricomycetes</taxon>
        <taxon>Thelephorales</taxon>
        <taxon>Thelephoraceae</taxon>
        <taxon>Thelephora</taxon>
    </lineage>
</organism>
<dbReference type="AlphaFoldDB" id="A0A9P6L7X4"/>
<name>A0A9P6L7X4_9AGAM</name>
<accession>A0A9P6L7X4</accession>
<feature type="compositionally biased region" description="Low complexity" evidence="1">
    <location>
        <begin position="228"/>
        <end position="241"/>
    </location>
</feature>
<feature type="compositionally biased region" description="Gly residues" evidence="1">
    <location>
        <begin position="326"/>
        <end position="335"/>
    </location>
</feature>
<dbReference type="Proteomes" id="UP000736335">
    <property type="component" value="Unassembled WGS sequence"/>
</dbReference>
<evidence type="ECO:0000256" key="1">
    <source>
        <dbReference type="SAM" id="MobiDB-lite"/>
    </source>
</evidence>
<feature type="region of interest" description="Disordered" evidence="1">
    <location>
        <begin position="138"/>
        <end position="157"/>
    </location>
</feature>
<keyword evidence="3" id="KW-1185">Reference proteome</keyword>
<proteinExistence type="predicted"/>
<gene>
    <name evidence="2" type="ORF">BJ322DRAFT_1020196</name>
</gene>